<evidence type="ECO:0000256" key="1">
    <source>
        <dbReference type="ARBA" id="ARBA00009437"/>
    </source>
</evidence>
<proteinExistence type="inferred from homology"/>
<dbReference type="EMBL" id="JAEKJZ010000006">
    <property type="protein sequence ID" value="MBN9673310.1"/>
    <property type="molecule type" value="Genomic_DNA"/>
</dbReference>
<dbReference type="Proteomes" id="UP000664096">
    <property type="component" value="Unassembled WGS sequence"/>
</dbReference>
<keyword evidence="3" id="KW-0238">DNA-binding</keyword>
<gene>
    <name evidence="6" type="ORF">JF539_23325</name>
</gene>
<dbReference type="SUPFAM" id="SSF53850">
    <property type="entry name" value="Periplasmic binding protein-like II"/>
    <property type="match status" value="1"/>
</dbReference>
<keyword evidence="4" id="KW-0804">Transcription</keyword>
<dbReference type="InterPro" id="IPR036390">
    <property type="entry name" value="WH_DNA-bd_sf"/>
</dbReference>
<organism evidence="6 7">
    <name type="scientific">Roseibium aggregatum</name>
    <dbReference type="NCBI Taxonomy" id="187304"/>
    <lineage>
        <taxon>Bacteria</taxon>
        <taxon>Pseudomonadati</taxon>
        <taxon>Pseudomonadota</taxon>
        <taxon>Alphaproteobacteria</taxon>
        <taxon>Hyphomicrobiales</taxon>
        <taxon>Stappiaceae</taxon>
        <taxon>Roseibium</taxon>
    </lineage>
</organism>
<evidence type="ECO:0000259" key="5">
    <source>
        <dbReference type="PROSITE" id="PS50931"/>
    </source>
</evidence>
<dbReference type="GO" id="GO:0003677">
    <property type="term" value="F:DNA binding"/>
    <property type="evidence" value="ECO:0007669"/>
    <property type="project" value="UniProtKB-KW"/>
</dbReference>
<comment type="caution">
    <text evidence="6">The sequence shown here is derived from an EMBL/GenBank/DDBJ whole genome shotgun (WGS) entry which is preliminary data.</text>
</comment>
<evidence type="ECO:0000256" key="3">
    <source>
        <dbReference type="ARBA" id="ARBA00023125"/>
    </source>
</evidence>
<comment type="similarity">
    <text evidence="1">Belongs to the LysR transcriptional regulatory family.</text>
</comment>
<dbReference type="Pfam" id="PF00126">
    <property type="entry name" value="HTH_1"/>
    <property type="match status" value="1"/>
</dbReference>
<keyword evidence="2" id="KW-0805">Transcription regulation</keyword>
<dbReference type="GO" id="GO:0003700">
    <property type="term" value="F:DNA-binding transcription factor activity"/>
    <property type="evidence" value="ECO:0007669"/>
    <property type="project" value="InterPro"/>
</dbReference>
<dbReference type="InterPro" id="IPR036388">
    <property type="entry name" value="WH-like_DNA-bd_sf"/>
</dbReference>
<dbReference type="PROSITE" id="PS50931">
    <property type="entry name" value="HTH_LYSR"/>
    <property type="match status" value="1"/>
</dbReference>
<evidence type="ECO:0000256" key="2">
    <source>
        <dbReference type="ARBA" id="ARBA00023015"/>
    </source>
</evidence>
<dbReference type="InterPro" id="IPR005119">
    <property type="entry name" value="LysR_subst-bd"/>
</dbReference>
<dbReference type="Pfam" id="PF03466">
    <property type="entry name" value="LysR_substrate"/>
    <property type="match status" value="1"/>
</dbReference>
<dbReference type="AlphaFoldDB" id="A0A939EHN0"/>
<sequence>MEIQSLKTVLLVRDLGSIAGAARALEVDASSVSRVLASVERELGLRLFQRSTRKLSLTEEGERYLNRVAPLIEDLEAAREAASSKDVSPRGTLRVTASVAFSQEFFVPLLPRFQEMYPDLSVELFPSDSNLDLLAEGLDVAIRLAAAPKGDLISTKLAETRYRVVAAPEYLECAGPVIDPRDLVDMNCLRFALPNFRSVWRFRKPGEEPFAVEVSGKTVISSAASLREAARLGMGAALLPDWLIGGDLANGRLVNLFPDYECAAADFETAAWILYPSKSYLPRKVRVLIDFLKAEMTGLKNRTAL</sequence>
<accession>A0A939EHN0</accession>
<dbReference type="RefSeq" id="WP_207143153.1">
    <property type="nucleotide sequence ID" value="NZ_JAEKJZ010000006.1"/>
</dbReference>
<dbReference type="SUPFAM" id="SSF46785">
    <property type="entry name" value="Winged helix' DNA-binding domain"/>
    <property type="match status" value="1"/>
</dbReference>
<dbReference type="PANTHER" id="PTHR30537:SF5">
    <property type="entry name" value="HTH-TYPE TRANSCRIPTIONAL ACTIVATOR TTDR-RELATED"/>
    <property type="match status" value="1"/>
</dbReference>
<protein>
    <submittedName>
        <fullName evidence="6">LysR family transcriptional regulator</fullName>
    </submittedName>
</protein>
<reference evidence="6" key="1">
    <citation type="submission" date="2020-12" db="EMBL/GenBank/DDBJ databases">
        <title>Oil enriched cultivation method for isolating marine PHA-producing bacteria.</title>
        <authorList>
            <person name="Zheng W."/>
            <person name="Yu S."/>
            <person name="Huang Y."/>
        </authorList>
    </citation>
    <scope>NUCLEOTIDE SEQUENCE</scope>
    <source>
        <strain evidence="6">SY-2-12</strain>
    </source>
</reference>
<dbReference type="Gene3D" id="3.40.190.290">
    <property type="match status" value="1"/>
</dbReference>
<feature type="domain" description="HTH lysR-type" evidence="5">
    <location>
        <begin position="1"/>
        <end position="58"/>
    </location>
</feature>
<dbReference type="CDD" id="cd08422">
    <property type="entry name" value="PBP2_CrgA_like"/>
    <property type="match status" value="1"/>
</dbReference>
<name>A0A939EHN0_9HYPH</name>
<evidence type="ECO:0000313" key="7">
    <source>
        <dbReference type="Proteomes" id="UP000664096"/>
    </source>
</evidence>
<dbReference type="InterPro" id="IPR058163">
    <property type="entry name" value="LysR-type_TF_proteobact-type"/>
</dbReference>
<evidence type="ECO:0000313" key="6">
    <source>
        <dbReference type="EMBL" id="MBN9673310.1"/>
    </source>
</evidence>
<evidence type="ECO:0000256" key="4">
    <source>
        <dbReference type="ARBA" id="ARBA00023163"/>
    </source>
</evidence>
<dbReference type="Gene3D" id="1.10.10.10">
    <property type="entry name" value="Winged helix-like DNA-binding domain superfamily/Winged helix DNA-binding domain"/>
    <property type="match status" value="1"/>
</dbReference>
<dbReference type="InterPro" id="IPR000847">
    <property type="entry name" value="LysR_HTH_N"/>
</dbReference>
<dbReference type="PANTHER" id="PTHR30537">
    <property type="entry name" value="HTH-TYPE TRANSCRIPTIONAL REGULATOR"/>
    <property type="match status" value="1"/>
</dbReference>